<sequence length="273" mass="31764">MFDILSFFTEDTTSYAAKSIVMYVFDETRTDEFIKGSLDSYRRAYISDEDLEEIVTEMGTTRNEEIKEVLPTEPIIQSGEFAEILTFLLFKALHPEYNVTPIRWRWKEEKNRAVHFADIMLLSCPDEQQPKDTDKVMTVEVKSRATQPNKEESTINNAITGALEDSISREGKTLSFLLQRYKRDKQFDMVKKVKRFEDAVAHPYQTQHNAMAIVDSSYMDNYHIAKVEPTLIKQIQDFNKNNAAYNRSMAVFVIPMDNLKSKYESLYQEIPNS</sequence>
<proteinExistence type="predicted"/>
<dbReference type="EMBL" id="QRYP01000075">
    <property type="protein sequence ID" value="RGU89465.1"/>
    <property type="molecule type" value="Genomic_DNA"/>
</dbReference>
<accession>A0AA92TPI9</accession>
<protein>
    <submittedName>
        <fullName evidence="2">DUF1837 domain-containing protein</fullName>
    </submittedName>
</protein>
<dbReference type="AlphaFoldDB" id="A0AA92TPI9"/>
<evidence type="ECO:0000259" key="1">
    <source>
        <dbReference type="Pfam" id="PF08878"/>
    </source>
</evidence>
<dbReference type="Pfam" id="PF08878">
    <property type="entry name" value="HamA"/>
    <property type="match status" value="1"/>
</dbReference>
<evidence type="ECO:0000313" key="2">
    <source>
        <dbReference type="EMBL" id="RGU89465.1"/>
    </source>
</evidence>
<dbReference type="Proteomes" id="UP000285236">
    <property type="component" value="Unassembled WGS sequence"/>
</dbReference>
<dbReference type="RefSeq" id="WP_118082032.1">
    <property type="nucleotide sequence ID" value="NZ_QRYP01000075.1"/>
</dbReference>
<evidence type="ECO:0000313" key="3">
    <source>
        <dbReference type="Proteomes" id="UP000285236"/>
    </source>
</evidence>
<name>A0AA92TPI9_9BACT</name>
<dbReference type="InterPro" id="IPR014976">
    <property type="entry name" value="AbpA_HamA_C"/>
</dbReference>
<organism evidence="2 3">
    <name type="scientific">Segatella copri</name>
    <dbReference type="NCBI Taxonomy" id="165179"/>
    <lineage>
        <taxon>Bacteria</taxon>
        <taxon>Pseudomonadati</taxon>
        <taxon>Bacteroidota</taxon>
        <taxon>Bacteroidia</taxon>
        <taxon>Bacteroidales</taxon>
        <taxon>Prevotellaceae</taxon>
        <taxon>Segatella</taxon>
    </lineage>
</organism>
<comment type="caution">
    <text evidence="2">The sequence shown here is derived from an EMBL/GenBank/DDBJ whole genome shotgun (WGS) entry which is preliminary data.</text>
</comment>
<feature type="domain" description="Anti-bacteriophage protein A/HamA C-terminal" evidence="1">
    <location>
        <begin position="23"/>
        <end position="270"/>
    </location>
</feature>
<gene>
    <name evidence="2" type="ORF">DWW35_15060</name>
</gene>
<reference evidence="2 3" key="1">
    <citation type="submission" date="2018-08" db="EMBL/GenBank/DDBJ databases">
        <title>A genome reference for cultivated species of the human gut microbiota.</title>
        <authorList>
            <person name="Zou Y."/>
            <person name="Xue W."/>
            <person name="Luo G."/>
        </authorList>
    </citation>
    <scope>NUCLEOTIDE SEQUENCE [LARGE SCALE GENOMIC DNA]</scope>
    <source>
        <strain evidence="2 3">AF15-25</strain>
    </source>
</reference>